<dbReference type="InterPro" id="IPR029021">
    <property type="entry name" value="Prot-tyrosine_phosphatase-like"/>
</dbReference>
<proteinExistence type="predicted"/>
<comment type="caution">
    <text evidence="1">The sequence shown here is derived from an EMBL/GenBank/DDBJ whole genome shotgun (WGS) entry which is preliminary data.</text>
</comment>
<protein>
    <submittedName>
        <fullName evidence="1">Uncharacterized protein</fullName>
    </submittedName>
</protein>
<sequence length="122" mass="13751">MELGCVDSSNLFSHKVKARHMVTQNKRRYQEGGFDLGMTYITEKIVVIRKTHGLDSNVVNMLNIGKILRCERANAAPNHPVSLLVKQMEDEIDEANQVKDVEMEGINESVLDIDGPEVQNEL</sequence>
<dbReference type="Proteomes" id="UP000288805">
    <property type="component" value="Unassembled WGS sequence"/>
</dbReference>
<reference evidence="1 2" key="1">
    <citation type="journal article" date="2018" name="PLoS Genet.">
        <title>Population sequencing reveals clonal diversity and ancestral inbreeding in the grapevine cultivar Chardonnay.</title>
        <authorList>
            <person name="Roach M.J."/>
            <person name="Johnson D.L."/>
            <person name="Bohlmann J."/>
            <person name="van Vuuren H.J."/>
            <person name="Jones S.J."/>
            <person name="Pretorius I.S."/>
            <person name="Schmidt S.A."/>
            <person name="Borneman A.R."/>
        </authorList>
    </citation>
    <scope>NUCLEOTIDE SEQUENCE [LARGE SCALE GENOMIC DNA]</scope>
    <source>
        <strain evidence="2">cv. Chardonnay</strain>
        <tissue evidence="1">Leaf</tissue>
    </source>
</reference>
<evidence type="ECO:0000313" key="1">
    <source>
        <dbReference type="EMBL" id="RVW67499.1"/>
    </source>
</evidence>
<gene>
    <name evidence="1" type="ORF">CK203_063102</name>
</gene>
<evidence type="ECO:0000313" key="2">
    <source>
        <dbReference type="Proteomes" id="UP000288805"/>
    </source>
</evidence>
<dbReference type="EMBL" id="QGNW01000580">
    <property type="protein sequence ID" value="RVW67499.1"/>
    <property type="molecule type" value="Genomic_DNA"/>
</dbReference>
<dbReference type="Gene3D" id="3.90.190.10">
    <property type="entry name" value="Protein tyrosine phosphatase superfamily"/>
    <property type="match status" value="1"/>
</dbReference>
<accession>A0A438G5M4</accession>
<dbReference type="AlphaFoldDB" id="A0A438G5M4"/>
<name>A0A438G5M4_VITVI</name>
<organism evidence="1 2">
    <name type="scientific">Vitis vinifera</name>
    <name type="common">Grape</name>
    <dbReference type="NCBI Taxonomy" id="29760"/>
    <lineage>
        <taxon>Eukaryota</taxon>
        <taxon>Viridiplantae</taxon>
        <taxon>Streptophyta</taxon>
        <taxon>Embryophyta</taxon>
        <taxon>Tracheophyta</taxon>
        <taxon>Spermatophyta</taxon>
        <taxon>Magnoliopsida</taxon>
        <taxon>eudicotyledons</taxon>
        <taxon>Gunneridae</taxon>
        <taxon>Pentapetalae</taxon>
        <taxon>rosids</taxon>
        <taxon>Vitales</taxon>
        <taxon>Vitaceae</taxon>
        <taxon>Viteae</taxon>
        <taxon>Vitis</taxon>
    </lineage>
</organism>